<keyword evidence="3" id="KW-1185">Reference proteome</keyword>
<comment type="caution">
    <text evidence="2">The sequence shown here is derived from an EMBL/GenBank/DDBJ whole genome shotgun (WGS) entry which is preliminary data.</text>
</comment>
<protein>
    <submittedName>
        <fullName evidence="2">Uncharacterized protein</fullName>
    </submittedName>
</protein>
<accession>A0ABN9THU0</accession>
<evidence type="ECO:0000256" key="1">
    <source>
        <dbReference type="SAM" id="SignalP"/>
    </source>
</evidence>
<gene>
    <name evidence="2" type="ORF">PCOR1329_LOCUS39252</name>
</gene>
<evidence type="ECO:0000313" key="3">
    <source>
        <dbReference type="Proteomes" id="UP001189429"/>
    </source>
</evidence>
<dbReference type="InterPro" id="IPR025638">
    <property type="entry name" value="DUF4336"/>
</dbReference>
<evidence type="ECO:0000313" key="2">
    <source>
        <dbReference type="EMBL" id="CAK0845465.1"/>
    </source>
</evidence>
<dbReference type="Pfam" id="PF14234">
    <property type="entry name" value="DUF4336"/>
    <property type="match status" value="1"/>
</dbReference>
<name>A0ABN9THU0_9DINO</name>
<feature type="signal peptide" evidence="1">
    <location>
        <begin position="1"/>
        <end position="25"/>
    </location>
</feature>
<reference evidence="2" key="1">
    <citation type="submission" date="2023-10" db="EMBL/GenBank/DDBJ databases">
        <authorList>
            <person name="Chen Y."/>
            <person name="Shah S."/>
            <person name="Dougan E. K."/>
            <person name="Thang M."/>
            <person name="Chan C."/>
        </authorList>
    </citation>
    <scope>NUCLEOTIDE SEQUENCE [LARGE SCALE GENOMIC DNA]</scope>
</reference>
<keyword evidence="1" id="KW-0732">Signal</keyword>
<proteinExistence type="predicted"/>
<dbReference type="PANTHER" id="PTHR33835:SF2">
    <property type="entry name" value="LYSINE-TRNA LIGASE"/>
    <property type="match status" value="1"/>
</dbReference>
<dbReference type="Proteomes" id="UP001189429">
    <property type="component" value="Unassembled WGS sequence"/>
</dbReference>
<dbReference type="PANTHER" id="PTHR33835">
    <property type="entry name" value="YALI0C07656P"/>
    <property type="match status" value="1"/>
</dbReference>
<organism evidence="2 3">
    <name type="scientific">Prorocentrum cordatum</name>
    <dbReference type="NCBI Taxonomy" id="2364126"/>
    <lineage>
        <taxon>Eukaryota</taxon>
        <taxon>Sar</taxon>
        <taxon>Alveolata</taxon>
        <taxon>Dinophyceae</taxon>
        <taxon>Prorocentrales</taxon>
        <taxon>Prorocentraceae</taxon>
        <taxon>Prorocentrum</taxon>
    </lineage>
</organism>
<feature type="chain" id="PRO_5046652964" evidence="1">
    <location>
        <begin position="26"/>
        <end position="361"/>
    </location>
</feature>
<dbReference type="EMBL" id="CAUYUJ010014740">
    <property type="protein sequence ID" value="CAK0845465.1"/>
    <property type="molecule type" value="Genomic_DNA"/>
</dbReference>
<sequence length="361" mass="37572">MAARARGRAAARPWLLACRPRALLAAAALAVCCGRLRRGCALAGAGAPRASSAAGAVRGARPHAGAGPRGVAAAAGLAAAREPSQQWGGLTPQGPYFRGGRRKTILRDLVPGQVWSLEQVQGVIYVHVPVRMALVRTSVGLVGYSAVAPTEEMLQLLSRIEEAAGERLAHLILPTTAAEHKLFAVALAQARSDLEFWIVPGQFAFPLNLPNELLGFPIGRTRPLPAQCSDTVAPWAAELPYRVLGPFPSKDGVSTFEELCAFHPASKTLLCVDLVVSVPSDPPSIWSTFGTSLLCASVVDIGAWGGGGLLEASRGLWGGGLLGACWGSLVGLLRACLRSRGRRGGEALRKGSGCCSVVSPS</sequence>